<reference evidence="2 3" key="1">
    <citation type="submission" date="2019-01" db="EMBL/GenBank/DDBJ databases">
        <authorList>
            <person name="Brito A."/>
        </authorList>
    </citation>
    <scope>NUCLEOTIDE SEQUENCE [LARGE SCALE GENOMIC DNA]</scope>
    <source>
        <strain evidence="2">1</strain>
    </source>
</reference>
<accession>A0A563W201</accession>
<dbReference type="AlphaFoldDB" id="A0A563W201"/>
<dbReference type="OrthoDB" id="9810372at2"/>
<dbReference type="Pfam" id="PF00480">
    <property type="entry name" value="ROK"/>
    <property type="match status" value="1"/>
</dbReference>
<proteinExistence type="inferred from homology"/>
<dbReference type="Gene3D" id="3.30.420.40">
    <property type="match status" value="2"/>
</dbReference>
<dbReference type="SUPFAM" id="SSF53067">
    <property type="entry name" value="Actin-like ATPase domain"/>
    <property type="match status" value="1"/>
</dbReference>
<evidence type="ECO:0000256" key="1">
    <source>
        <dbReference type="ARBA" id="ARBA00006479"/>
    </source>
</evidence>
<comment type="similarity">
    <text evidence="1">Belongs to the ROK (NagC/XylR) family.</text>
</comment>
<keyword evidence="3" id="KW-1185">Reference proteome</keyword>
<dbReference type="InterPro" id="IPR000600">
    <property type="entry name" value="ROK"/>
</dbReference>
<protein>
    <submittedName>
        <fullName evidence="2">Transcriptional regulator/sugar kinase</fullName>
    </submittedName>
</protein>
<dbReference type="GO" id="GO:0016301">
    <property type="term" value="F:kinase activity"/>
    <property type="evidence" value="ECO:0007669"/>
    <property type="project" value="UniProtKB-KW"/>
</dbReference>
<keyword evidence="2" id="KW-0418">Kinase</keyword>
<dbReference type="RefSeq" id="WP_144876037.1">
    <property type="nucleotide sequence ID" value="NZ_LR214365.1"/>
</dbReference>
<dbReference type="PANTHER" id="PTHR18964">
    <property type="entry name" value="ROK (REPRESSOR, ORF, KINASE) FAMILY"/>
    <property type="match status" value="1"/>
</dbReference>
<dbReference type="EMBL" id="CAACVJ010000592">
    <property type="protein sequence ID" value="VEP17657.1"/>
    <property type="molecule type" value="Genomic_DNA"/>
</dbReference>
<evidence type="ECO:0000313" key="2">
    <source>
        <dbReference type="EMBL" id="VEP17657.1"/>
    </source>
</evidence>
<name>A0A563W201_9CYAN</name>
<sequence length="302" mass="31961">MKDKQVIGIDIGGTTINLGRFLADGTCTECLSITTPQPATPEAIVNVLTYSLKQLSQDYNCKAIGIGMPGPTDRTNRIARVGINLPDWEDIPLAELIENKTQLPTTLANDANCAAIGEAWLGAGQNITNFILLTLGTGVGGAIFINGKLFTGSYGAAGELGLITLNPDGYPCNSGNQGSLEQHACIRAVRRMTGKTPLELGELAQKGDRDALQFWQQYGTILGAGITSLIYVLTPEAVILGGGISASAEYFFPATEAEINRRVHPSSRVGLKLLKAQLGNNAGMIGAAKLALDLKNQEDFLD</sequence>
<evidence type="ECO:0000313" key="3">
    <source>
        <dbReference type="Proteomes" id="UP000320055"/>
    </source>
</evidence>
<dbReference type="InterPro" id="IPR043129">
    <property type="entry name" value="ATPase_NBD"/>
</dbReference>
<keyword evidence="2" id="KW-0808">Transferase</keyword>
<dbReference type="Proteomes" id="UP000320055">
    <property type="component" value="Unassembled WGS sequence"/>
</dbReference>
<organism evidence="2 3">
    <name type="scientific">Hyella patelloides LEGE 07179</name>
    <dbReference type="NCBI Taxonomy" id="945734"/>
    <lineage>
        <taxon>Bacteria</taxon>
        <taxon>Bacillati</taxon>
        <taxon>Cyanobacteriota</taxon>
        <taxon>Cyanophyceae</taxon>
        <taxon>Pleurocapsales</taxon>
        <taxon>Hyellaceae</taxon>
        <taxon>Hyella</taxon>
    </lineage>
</organism>
<dbReference type="PANTHER" id="PTHR18964:SF149">
    <property type="entry name" value="BIFUNCTIONAL UDP-N-ACETYLGLUCOSAMINE 2-EPIMERASE_N-ACETYLMANNOSAMINE KINASE"/>
    <property type="match status" value="1"/>
</dbReference>
<dbReference type="CDD" id="cd24068">
    <property type="entry name" value="ASKHA_NBD_ROK_FnNanK-like"/>
    <property type="match status" value="1"/>
</dbReference>
<gene>
    <name evidence="2" type="ORF">H1P_6310004</name>
</gene>